<sequence length="239" mass="25132">MTIPELFAAAAGADPARPFLTYYDDATGERIELSYLTLANWANKTANLLVDGLGLDAGSVAAVDMPAHWLTAALLTGCWSAGLAVAHEPSDVDVAFVGEDRLGEAPKAPEVFGVGLRPMALRLAQEHPGVVDFLTEVRTYGDHFRPVAPVAGDAPALVALPRGGQRTQDEIVASARARAQELGLAPGARVLVAGERLRPLDWLLTPMAAHGSVVLCRNAEGVDLDARAASERAVRLDLG</sequence>
<reference evidence="1" key="1">
    <citation type="submission" date="2023-03" db="EMBL/GenBank/DDBJ databases">
        <title>Actinorhabdospora filicis NBRC 111898.</title>
        <authorList>
            <person name="Ichikawa N."/>
            <person name="Sato H."/>
            <person name="Tonouchi N."/>
        </authorList>
    </citation>
    <scope>NUCLEOTIDE SEQUENCE</scope>
    <source>
        <strain evidence="1">NBRC 111898</strain>
    </source>
</reference>
<dbReference type="NCBIfam" id="TIGR03089">
    <property type="entry name" value="TIGR03089 family protein"/>
    <property type="match status" value="1"/>
</dbReference>
<accession>A0A9W6SI05</accession>
<name>A0A9W6SI05_9ACTN</name>
<proteinExistence type="predicted"/>
<dbReference type="InterPro" id="IPR042099">
    <property type="entry name" value="ANL_N_sf"/>
</dbReference>
<dbReference type="SUPFAM" id="SSF56801">
    <property type="entry name" value="Acetyl-CoA synthetase-like"/>
    <property type="match status" value="1"/>
</dbReference>
<gene>
    <name evidence="1" type="ORF">Afil01_11420</name>
</gene>
<dbReference type="InterPro" id="IPR017523">
    <property type="entry name" value="Rv3268"/>
</dbReference>
<dbReference type="AlphaFoldDB" id="A0A9W6SI05"/>
<dbReference type="Proteomes" id="UP001165079">
    <property type="component" value="Unassembled WGS sequence"/>
</dbReference>
<protein>
    <submittedName>
        <fullName evidence="1">Acyl-CoA synthetase</fullName>
    </submittedName>
</protein>
<keyword evidence="2" id="KW-1185">Reference proteome</keyword>
<evidence type="ECO:0000313" key="1">
    <source>
        <dbReference type="EMBL" id="GLZ76335.1"/>
    </source>
</evidence>
<organism evidence="1 2">
    <name type="scientific">Actinorhabdospora filicis</name>
    <dbReference type="NCBI Taxonomy" id="1785913"/>
    <lineage>
        <taxon>Bacteria</taxon>
        <taxon>Bacillati</taxon>
        <taxon>Actinomycetota</taxon>
        <taxon>Actinomycetes</taxon>
        <taxon>Micromonosporales</taxon>
        <taxon>Micromonosporaceae</taxon>
        <taxon>Actinorhabdospora</taxon>
    </lineage>
</organism>
<comment type="caution">
    <text evidence="1">The sequence shown here is derived from an EMBL/GenBank/DDBJ whole genome shotgun (WGS) entry which is preliminary data.</text>
</comment>
<dbReference type="Gene3D" id="3.40.50.12780">
    <property type="entry name" value="N-terminal domain of ligase-like"/>
    <property type="match status" value="1"/>
</dbReference>
<dbReference type="RefSeq" id="WP_285661515.1">
    <property type="nucleotide sequence ID" value="NZ_BSTX01000001.1"/>
</dbReference>
<evidence type="ECO:0000313" key="2">
    <source>
        <dbReference type="Proteomes" id="UP001165079"/>
    </source>
</evidence>
<dbReference type="EMBL" id="BSTX01000001">
    <property type="protein sequence ID" value="GLZ76335.1"/>
    <property type="molecule type" value="Genomic_DNA"/>
</dbReference>